<evidence type="ECO:0000256" key="7">
    <source>
        <dbReference type="ARBA" id="ARBA00022741"/>
    </source>
</evidence>
<dbReference type="CDD" id="cd23948">
    <property type="entry name" value="FAD_synthase"/>
    <property type="match status" value="1"/>
</dbReference>
<proteinExistence type="predicted"/>
<dbReference type="InterPro" id="IPR002500">
    <property type="entry name" value="PAPS_reduct_dom"/>
</dbReference>
<evidence type="ECO:0000313" key="14">
    <source>
        <dbReference type="EMBL" id="AGU68149.1"/>
    </source>
</evidence>
<evidence type="ECO:0000256" key="5">
    <source>
        <dbReference type="ARBA" id="ARBA00022679"/>
    </source>
</evidence>
<dbReference type="Gene3D" id="3.40.50.620">
    <property type="entry name" value="HUPs"/>
    <property type="match status" value="1"/>
</dbReference>
<comment type="catalytic activity">
    <reaction evidence="12">
        <text>FMN + ATP + H(+) = FAD + diphosphate</text>
        <dbReference type="Rhea" id="RHEA:17237"/>
        <dbReference type="ChEBI" id="CHEBI:15378"/>
        <dbReference type="ChEBI" id="CHEBI:30616"/>
        <dbReference type="ChEBI" id="CHEBI:33019"/>
        <dbReference type="ChEBI" id="CHEBI:57692"/>
        <dbReference type="ChEBI" id="CHEBI:58210"/>
        <dbReference type="EC" id="2.7.7.2"/>
    </reaction>
</comment>
<dbReference type="GO" id="GO:0005524">
    <property type="term" value="F:ATP binding"/>
    <property type="evidence" value="ECO:0007669"/>
    <property type="project" value="UniProtKB-KW"/>
</dbReference>
<evidence type="ECO:0000256" key="2">
    <source>
        <dbReference type="ARBA" id="ARBA00012393"/>
    </source>
</evidence>
<keyword evidence="3" id="KW-0285">Flavoprotein</keyword>
<dbReference type="InterPro" id="IPR014729">
    <property type="entry name" value="Rossmann-like_a/b/a_fold"/>
</dbReference>
<evidence type="ECO:0000256" key="6">
    <source>
        <dbReference type="ARBA" id="ARBA00022695"/>
    </source>
</evidence>
<keyword evidence="8" id="KW-0274">FAD</keyword>
<keyword evidence="5 14" id="KW-0808">Transferase</keyword>
<evidence type="ECO:0000256" key="9">
    <source>
        <dbReference type="ARBA" id="ARBA00022840"/>
    </source>
</evidence>
<dbReference type="EMBL" id="KF160168">
    <property type="protein sequence ID" value="AGU68149.1"/>
    <property type="molecule type" value="Genomic_DNA"/>
</dbReference>
<dbReference type="FunFam" id="3.40.50.620:FF:000348">
    <property type="entry name" value="Phosphoadenosine phosphosulfate reductase-like protein"/>
    <property type="match status" value="1"/>
</dbReference>
<keyword evidence="6 14" id="KW-0548">Nucleotidyltransferase</keyword>
<name>T1YUM6_9TRYP</name>
<organism evidence="14">
    <name type="scientific">Crithidia acanthocephali</name>
    <dbReference type="NCBI Taxonomy" id="59798"/>
    <lineage>
        <taxon>Eukaryota</taxon>
        <taxon>Discoba</taxon>
        <taxon>Euglenozoa</taxon>
        <taxon>Kinetoplastea</taxon>
        <taxon>Metakinetoplastina</taxon>
        <taxon>Trypanosomatida</taxon>
        <taxon>Trypanosomatidae</taxon>
        <taxon>Leishmaniinae</taxon>
        <taxon>Crithidia</taxon>
    </lineage>
</organism>
<evidence type="ECO:0000256" key="4">
    <source>
        <dbReference type="ARBA" id="ARBA00022643"/>
    </source>
</evidence>
<dbReference type="PANTHER" id="PTHR23293:SF9">
    <property type="entry name" value="FAD SYNTHASE"/>
    <property type="match status" value="1"/>
</dbReference>
<dbReference type="SUPFAM" id="SSF52402">
    <property type="entry name" value="Adenine nucleotide alpha hydrolases-like"/>
    <property type="match status" value="1"/>
</dbReference>
<dbReference type="EC" id="2.7.7.2" evidence="2"/>
<evidence type="ECO:0000256" key="8">
    <source>
        <dbReference type="ARBA" id="ARBA00022827"/>
    </source>
</evidence>
<evidence type="ECO:0000256" key="12">
    <source>
        <dbReference type="ARBA" id="ARBA00049494"/>
    </source>
</evidence>
<protein>
    <recommendedName>
        <fullName evidence="2">FAD synthase</fullName>
        <ecNumber evidence="2">2.7.7.2</ecNumber>
    </recommendedName>
    <alternativeName>
        <fullName evidence="10">FAD pyrophosphorylase</fullName>
    </alternativeName>
    <alternativeName>
        <fullName evidence="11">FMN adenylyltransferase</fullName>
    </alternativeName>
</protein>
<keyword evidence="9" id="KW-0067">ATP-binding</keyword>
<dbReference type="GO" id="GO:0006747">
    <property type="term" value="P:FAD biosynthetic process"/>
    <property type="evidence" value="ECO:0007669"/>
    <property type="project" value="TreeGrafter"/>
</dbReference>
<evidence type="ECO:0000256" key="1">
    <source>
        <dbReference type="ARBA" id="ARBA00004726"/>
    </source>
</evidence>
<comment type="pathway">
    <text evidence="1">Cofactor biosynthesis; FAD biosynthesis; FAD from FMN: step 1/1.</text>
</comment>
<reference evidence="14" key="1">
    <citation type="journal article" date="2013" name="PLoS ONE">
        <title>Biosynthesis of vitamins and cofactors in bacterium-harbouring trypanosomatids depends on the symbiotic association as revealed by genomic analyses.</title>
        <authorList>
            <person name="Klein C.C."/>
            <person name="Alves J.M."/>
            <person name="Serrano M.G."/>
            <person name="Buck G.A."/>
            <person name="Vasconcelos A.T."/>
            <person name="Sagot M.F."/>
            <person name="Teixeira M.M."/>
            <person name="Camargo E.P."/>
            <person name="Motta M.C."/>
        </authorList>
    </citation>
    <scope>NUCLEOTIDE SEQUENCE</scope>
    <source>
        <strain evidence="14">TCC037E</strain>
    </source>
</reference>
<dbReference type="GO" id="GO:0003919">
    <property type="term" value="F:FMN adenylyltransferase activity"/>
    <property type="evidence" value="ECO:0007669"/>
    <property type="project" value="UniProtKB-EC"/>
</dbReference>
<evidence type="ECO:0000259" key="13">
    <source>
        <dbReference type="Pfam" id="PF01507"/>
    </source>
</evidence>
<sequence length="262" mass="29831">MAHSFPTEAHPHDVNSIVPVRETSDSSDVAAAGAVAAHQHDHAKSAPSDELLAHVKAAQTMIRDIFNRFPPSQIGISFNGGKDSVVMFELIRRTVPLDVLKQCCIFVIDLRDEFDEILDFRARYMRELGKELSLVHQEVTVDMRESMWKLMEKRPLKAIFMGTRKTDPHGKYQQSPVQVTTAGWPDFLRVCPLFSWSVHSVWEYTRLHHIPQCQLYEDGYTSLGNVSNTSRNPQLRKEDGTYRPAWELSSPEAERGGRNCHC</sequence>
<evidence type="ECO:0000256" key="11">
    <source>
        <dbReference type="ARBA" id="ARBA00031871"/>
    </source>
</evidence>
<dbReference type="Pfam" id="PF01507">
    <property type="entry name" value="PAPS_reduct"/>
    <property type="match status" value="1"/>
</dbReference>
<evidence type="ECO:0000256" key="3">
    <source>
        <dbReference type="ARBA" id="ARBA00022630"/>
    </source>
</evidence>
<evidence type="ECO:0000256" key="10">
    <source>
        <dbReference type="ARBA" id="ARBA00031145"/>
    </source>
</evidence>
<accession>T1YUM6</accession>
<dbReference type="PANTHER" id="PTHR23293">
    <property type="entry name" value="FAD SYNTHETASE-RELATED FMN ADENYLYLTRANSFERASE"/>
    <property type="match status" value="1"/>
</dbReference>
<feature type="domain" description="Phosphoadenosine phosphosulphate reductase" evidence="13">
    <location>
        <begin position="75"/>
        <end position="230"/>
    </location>
</feature>
<keyword evidence="7" id="KW-0547">Nucleotide-binding</keyword>
<keyword evidence="4" id="KW-0288">FMN</keyword>
<dbReference type="AlphaFoldDB" id="T1YUM6"/>